<reference evidence="2" key="1">
    <citation type="journal article" date="2020" name="Nature">
        <title>Giant virus diversity and host interactions through global metagenomics.</title>
        <authorList>
            <person name="Schulz F."/>
            <person name="Roux S."/>
            <person name="Paez-Espino D."/>
            <person name="Jungbluth S."/>
            <person name="Walsh D.A."/>
            <person name="Denef V.J."/>
            <person name="McMahon K.D."/>
            <person name="Konstantinidis K.T."/>
            <person name="Eloe-Fadrosh E.A."/>
            <person name="Kyrpides N.C."/>
            <person name="Woyke T."/>
        </authorList>
    </citation>
    <scope>NUCLEOTIDE SEQUENCE</scope>
    <source>
        <strain evidence="2">GVMAG-M-3300013006-15</strain>
    </source>
</reference>
<feature type="compositionally biased region" description="Polar residues" evidence="1">
    <location>
        <begin position="185"/>
        <end position="195"/>
    </location>
</feature>
<name>A0A6C0BH26_9ZZZZ</name>
<accession>A0A6C0BH26</accession>
<organism evidence="2">
    <name type="scientific">viral metagenome</name>
    <dbReference type="NCBI Taxonomy" id="1070528"/>
    <lineage>
        <taxon>unclassified sequences</taxon>
        <taxon>metagenomes</taxon>
        <taxon>organismal metagenomes</taxon>
    </lineage>
</organism>
<proteinExistence type="predicted"/>
<feature type="region of interest" description="Disordered" evidence="1">
    <location>
        <begin position="130"/>
        <end position="232"/>
    </location>
</feature>
<evidence type="ECO:0000256" key="1">
    <source>
        <dbReference type="SAM" id="MobiDB-lite"/>
    </source>
</evidence>
<sequence>MHTRKLKQRGGYTDLSLKSEAAISKLLNDLSNETNILAGSEFSTILQDIIEEGIRQRELKETSDNVRFLTEQILKDGNTPGKLFPNRSAPEEYSKLISMLGEFNKVRKDMNTVIEFVYRYINLKLSYATSSKTQVRRNRNRNRNENNNQGFGPRLTRNNRTNRNRGNKGNRSNTNNNFGPRLTRRNNFGPNNFNSVVEPKFTRESGYGGLKSEFNKSGQGRRNEYEVENVSF</sequence>
<protein>
    <submittedName>
        <fullName evidence="2">Uncharacterized protein</fullName>
    </submittedName>
</protein>
<evidence type="ECO:0000313" key="2">
    <source>
        <dbReference type="EMBL" id="QHS91645.1"/>
    </source>
</evidence>
<dbReference type="AlphaFoldDB" id="A0A6C0BH26"/>
<feature type="compositionally biased region" description="Low complexity" evidence="1">
    <location>
        <begin position="169"/>
        <end position="181"/>
    </location>
</feature>
<dbReference type="EMBL" id="MN739162">
    <property type="protein sequence ID" value="QHS91645.1"/>
    <property type="molecule type" value="Genomic_DNA"/>
</dbReference>